<keyword evidence="2" id="KW-0732">Signal</keyword>
<name>A0A835Y587_9CHLO</name>
<proteinExistence type="predicted"/>
<accession>A0A835Y587</accession>
<feature type="region of interest" description="Disordered" evidence="1">
    <location>
        <begin position="20"/>
        <end position="45"/>
    </location>
</feature>
<dbReference type="AlphaFoldDB" id="A0A835Y587"/>
<feature type="compositionally biased region" description="Low complexity" evidence="1">
    <location>
        <begin position="20"/>
        <end position="36"/>
    </location>
</feature>
<reference evidence="3" key="1">
    <citation type="journal article" date="2020" name="bioRxiv">
        <title>Comparative genomics of Chlamydomonas.</title>
        <authorList>
            <person name="Craig R.J."/>
            <person name="Hasan A.R."/>
            <person name="Ness R.W."/>
            <person name="Keightley P.D."/>
        </authorList>
    </citation>
    <scope>NUCLEOTIDE SEQUENCE</scope>
    <source>
        <strain evidence="3">CCAP 11/70</strain>
    </source>
</reference>
<sequence>MLAAELAHTILAAAAAAAGAGPAAHPGPGAEMASGSGSAGGQGSCSVPRPFLASKLRSRAQLLGSSPSALAALVDPALLPPELGGSHADA</sequence>
<evidence type="ECO:0008006" key="5">
    <source>
        <dbReference type="Google" id="ProtNLM"/>
    </source>
</evidence>
<feature type="signal peptide" evidence="2">
    <location>
        <begin position="1"/>
        <end position="19"/>
    </location>
</feature>
<evidence type="ECO:0000256" key="2">
    <source>
        <dbReference type="SAM" id="SignalP"/>
    </source>
</evidence>
<dbReference type="InterPro" id="IPR036865">
    <property type="entry name" value="CRAL-TRIO_dom_sf"/>
</dbReference>
<gene>
    <name evidence="3" type="ORF">HYH03_006642</name>
</gene>
<evidence type="ECO:0000256" key="1">
    <source>
        <dbReference type="SAM" id="MobiDB-lite"/>
    </source>
</evidence>
<evidence type="ECO:0000313" key="4">
    <source>
        <dbReference type="Proteomes" id="UP000612055"/>
    </source>
</evidence>
<feature type="chain" id="PRO_5032389868" description="Secreted protein" evidence="2">
    <location>
        <begin position="20"/>
        <end position="90"/>
    </location>
</feature>
<protein>
    <recommendedName>
        <fullName evidence="5">Secreted protein</fullName>
    </recommendedName>
</protein>
<dbReference type="Gene3D" id="3.40.525.10">
    <property type="entry name" value="CRAL-TRIO lipid binding domain"/>
    <property type="match status" value="1"/>
</dbReference>
<evidence type="ECO:0000313" key="3">
    <source>
        <dbReference type="EMBL" id="KAG2495374.1"/>
    </source>
</evidence>
<dbReference type="EMBL" id="JAEHOE010000025">
    <property type="protein sequence ID" value="KAG2495374.1"/>
    <property type="molecule type" value="Genomic_DNA"/>
</dbReference>
<dbReference type="SUPFAM" id="SSF52087">
    <property type="entry name" value="CRAL/TRIO domain"/>
    <property type="match status" value="1"/>
</dbReference>
<comment type="caution">
    <text evidence="3">The sequence shown here is derived from an EMBL/GenBank/DDBJ whole genome shotgun (WGS) entry which is preliminary data.</text>
</comment>
<keyword evidence="4" id="KW-1185">Reference proteome</keyword>
<dbReference type="Proteomes" id="UP000612055">
    <property type="component" value="Unassembled WGS sequence"/>
</dbReference>
<organism evidence="3 4">
    <name type="scientific">Edaphochlamys debaryana</name>
    <dbReference type="NCBI Taxonomy" id="47281"/>
    <lineage>
        <taxon>Eukaryota</taxon>
        <taxon>Viridiplantae</taxon>
        <taxon>Chlorophyta</taxon>
        <taxon>core chlorophytes</taxon>
        <taxon>Chlorophyceae</taxon>
        <taxon>CS clade</taxon>
        <taxon>Chlamydomonadales</taxon>
        <taxon>Chlamydomonadales incertae sedis</taxon>
        <taxon>Edaphochlamys</taxon>
    </lineage>
</organism>